<evidence type="ECO:0000256" key="3">
    <source>
        <dbReference type="ARBA" id="ARBA00022801"/>
    </source>
</evidence>
<dbReference type="PROSITE" id="PS00018">
    <property type="entry name" value="EF_HAND_1"/>
    <property type="match status" value="1"/>
</dbReference>
<evidence type="ECO:0000256" key="6">
    <source>
        <dbReference type="PIRSR" id="PIRSR622684-1"/>
    </source>
</evidence>
<dbReference type="FunFam" id="2.60.120.380:FF:000002">
    <property type="entry name" value="calpain-3 isoform X1"/>
    <property type="match status" value="1"/>
</dbReference>
<dbReference type="InterPro" id="IPR022683">
    <property type="entry name" value="Calpain_III"/>
</dbReference>
<organism evidence="10 11">
    <name type="scientific">Dinoponera quadriceps</name>
    <name type="common">South American ant</name>
    <dbReference type="NCBI Taxonomy" id="609295"/>
    <lineage>
        <taxon>Eukaryota</taxon>
        <taxon>Metazoa</taxon>
        <taxon>Ecdysozoa</taxon>
        <taxon>Arthropoda</taxon>
        <taxon>Hexapoda</taxon>
        <taxon>Insecta</taxon>
        <taxon>Pterygota</taxon>
        <taxon>Neoptera</taxon>
        <taxon>Endopterygota</taxon>
        <taxon>Hymenoptera</taxon>
        <taxon>Apocrita</taxon>
        <taxon>Aculeata</taxon>
        <taxon>Formicoidea</taxon>
        <taxon>Formicidae</taxon>
        <taxon>Ponerinae</taxon>
        <taxon>Ponerini</taxon>
        <taxon>Dinoponera</taxon>
    </lineage>
</organism>
<protein>
    <submittedName>
        <fullName evidence="11">Calpain-A-like isoform X2</fullName>
    </submittedName>
</protein>
<dbReference type="PANTHER" id="PTHR10183">
    <property type="entry name" value="CALPAIN"/>
    <property type="match status" value="1"/>
</dbReference>
<keyword evidence="3 7" id="KW-0378">Hydrolase</keyword>
<dbReference type="InterPro" id="IPR022684">
    <property type="entry name" value="Calpain_cysteine_protease"/>
</dbReference>
<dbReference type="RefSeq" id="XP_014489404.1">
    <property type="nucleotide sequence ID" value="XM_014633918.1"/>
</dbReference>
<dbReference type="Pfam" id="PF13405">
    <property type="entry name" value="EF-hand_6"/>
    <property type="match status" value="1"/>
</dbReference>
<dbReference type="Pfam" id="PF01067">
    <property type="entry name" value="Calpain_III"/>
    <property type="match status" value="1"/>
</dbReference>
<evidence type="ECO:0000259" key="9">
    <source>
        <dbReference type="PROSITE" id="PS50222"/>
    </source>
</evidence>
<dbReference type="InterPro" id="IPR038765">
    <property type="entry name" value="Papain-like_cys_pep_sf"/>
</dbReference>
<keyword evidence="2 7" id="KW-0645">Protease</keyword>
<dbReference type="AlphaFoldDB" id="A0A6P3YHK4"/>
<evidence type="ECO:0000256" key="1">
    <source>
        <dbReference type="ARBA" id="ARBA00007623"/>
    </source>
</evidence>
<dbReference type="PANTHER" id="PTHR10183:SF433">
    <property type="entry name" value="CALPAIN-A-RELATED"/>
    <property type="match status" value="1"/>
</dbReference>
<dbReference type="SMART" id="SM00230">
    <property type="entry name" value="CysPc"/>
    <property type="match status" value="1"/>
</dbReference>
<evidence type="ECO:0000313" key="10">
    <source>
        <dbReference type="Proteomes" id="UP000515204"/>
    </source>
</evidence>
<dbReference type="CTD" id="39165"/>
<dbReference type="SUPFAM" id="SSF49758">
    <property type="entry name" value="Calpain large subunit, middle domain (domain III)"/>
    <property type="match status" value="1"/>
</dbReference>
<dbReference type="Proteomes" id="UP000515204">
    <property type="component" value="Unplaced"/>
</dbReference>
<dbReference type="InterPro" id="IPR011992">
    <property type="entry name" value="EF-hand-dom_pair"/>
</dbReference>
<dbReference type="CDD" id="cd00044">
    <property type="entry name" value="CysPc"/>
    <property type="match status" value="1"/>
</dbReference>
<feature type="domain" description="EF-hand" evidence="9">
    <location>
        <begin position="702"/>
        <end position="737"/>
    </location>
</feature>
<dbReference type="SUPFAM" id="SSF47473">
    <property type="entry name" value="EF-hand"/>
    <property type="match status" value="1"/>
</dbReference>
<dbReference type="GO" id="GO:0006508">
    <property type="term" value="P:proteolysis"/>
    <property type="evidence" value="ECO:0007669"/>
    <property type="project" value="UniProtKB-KW"/>
</dbReference>
<dbReference type="Gene3D" id="1.10.238.10">
    <property type="entry name" value="EF-hand"/>
    <property type="match status" value="1"/>
</dbReference>
<dbReference type="InterPro" id="IPR033883">
    <property type="entry name" value="C2_III"/>
</dbReference>
<dbReference type="PRINTS" id="PR00704">
    <property type="entry name" value="CALPAIN"/>
</dbReference>
<keyword evidence="10" id="KW-1185">Reference proteome</keyword>
<dbReference type="PROSITE" id="PS00139">
    <property type="entry name" value="THIOL_PROTEASE_CYS"/>
    <property type="match status" value="1"/>
</dbReference>
<dbReference type="Pfam" id="PF00648">
    <property type="entry name" value="Peptidase_C2"/>
    <property type="match status" value="1"/>
</dbReference>
<dbReference type="Pfam" id="PF13833">
    <property type="entry name" value="EF-hand_8"/>
    <property type="match status" value="1"/>
</dbReference>
<dbReference type="InterPro" id="IPR018247">
    <property type="entry name" value="EF_Hand_1_Ca_BS"/>
</dbReference>
<dbReference type="GO" id="GO:0005737">
    <property type="term" value="C:cytoplasm"/>
    <property type="evidence" value="ECO:0007669"/>
    <property type="project" value="TreeGrafter"/>
</dbReference>
<dbReference type="CDD" id="cd16196">
    <property type="entry name" value="EFh_PEF_CalpA_B"/>
    <property type="match status" value="1"/>
</dbReference>
<dbReference type="CDD" id="cd00214">
    <property type="entry name" value="Calpain_III"/>
    <property type="match status" value="1"/>
</dbReference>
<dbReference type="SMART" id="SM00054">
    <property type="entry name" value="EFh"/>
    <property type="match status" value="2"/>
</dbReference>
<comment type="similarity">
    <text evidence="1">Belongs to the peptidase C2 family.</text>
</comment>
<dbReference type="GO" id="GO:0005509">
    <property type="term" value="F:calcium ion binding"/>
    <property type="evidence" value="ECO:0007669"/>
    <property type="project" value="InterPro"/>
</dbReference>
<dbReference type="InterPro" id="IPR022682">
    <property type="entry name" value="Calpain_domain_III"/>
</dbReference>
<dbReference type="PROSITE" id="PS50203">
    <property type="entry name" value="CALPAIN_CAT"/>
    <property type="match status" value="1"/>
</dbReference>
<dbReference type="InterPro" id="IPR001300">
    <property type="entry name" value="Peptidase_C2_calpain_cat"/>
</dbReference>
<feature type="active site" evidence="6 7">
    <location>
        <position position="154"/>
    </location>
</feature>
<dbReference type="Gene3D" id="3.90.70.10">
    <property type="entry name" value="Cysteine proteinases"/>
    <property type="match status" value="1"/>
</dbReference>
<dbReference type="OrthoDB" id="424753at2759"/>
<feature type="active site" evidence="6 7">
    <location>
        <position position="310"/>
    </location>
</feature>
<evidence type="ECO:0000313" key="11">
    <source>
        <dbReference type="RefSeq" id="XP_014489404.1"/>
    </source>
</evidence>
<feature type="active site" evidence="6 7">
    <location>
        <position position="338"/>
    </location>
</feature>
<dbReference type="InterPro" id="IPR000169">
    <property type="entry name" value="Pept_cys_AS"/>
</dbReference>
<keyword evidence="4 7" id="KW-0788">Thiol protease</keyword>
<sequence length="801" mass="92732">MLSYSYYYVKTIVEGDQPPKTYKFAKGYPVQPTKGAWSTVGRYNLLSRLLRGGLSGSGDVYHPANTTFKLGEKGSGFRPRGEVQDFNTLRRECLETGRLFEDSEFPATDSSLYFSRRPDRYIEWRRPMEIADDPQLFVEGFSRFDVQQGELGDCWLLAAVANLTMHPNLFFQVVPEDQSFEENYAGIFHFRFWQYGRWVDVVIDDRLPTCRGELVYLHSAESNEFWSALLEKAYAKLHGSYEALKGGSTCEAMEDFTGGVTEMYQMDQTPPNLFNILLKAFERNSLLGCSIEPDPNVLEAETPQGLIRGHAYSITRVKHVEIETPNQRGTIPLLRLRNPWGNEAEWNGPWSDQSPEWRFIPDHEKEELGLTFDVDGEFWMSFHDFTRYFTQLEICNLNPDSLTGHDLDAGKKRWEMSVFEGEWVRGVTAGGCRNYLETFWHNPQYRITLEHPDDDDDDKCTVIVALMQKNRRAQKRMGADCLTIGFAIYHLEYPDRQPKPLDINFFKYNASVARSPAFINLREVTCRFKLPPGVYCIVPSTFDPNEEGEFLLRIFSENKNNMEENDEEVGVCDVDDRVRDEPEQDGNTEKVREFFKKLAGDDLEVDWMELKDILDFAMRKELPQLAHRSEAHVPETVEGNGSFVDTLISLLCGVVCNNEQYNKPVDTRDKGFSKDICRSMVAMLDVDHSGKLGFEEFKTLWNDIRRWRAVFKLYDRDESGHLSAFELRQALNSAGYRLNNHILNILVHRYGTKDGRITFDDYIMCAVRLKTMIDIFRERDPDQTNTATFTMEEWIEKTLYS</sequence>
<dbReference type="PROSITE" id="PS50222">
    <property type="entry name" value="EF_HAND_2"/>
    <property type="match status" value="1"/>
</dbReference>
<feature type="domain" description="Calpain catalytic" evidence="8">
    <location>
        <begin position="99"/>
        <end position="398"/>
    </location>
</feature>
<dbReference type="SMART" id="SM00720">
    <property type="entry name" value="calpain_III"/>
    <property type="match status" value="1"/>
</dbReference>
<evidence type="ECO:0000256" key="7">
    <source>
        <dbReference type="PROSITE-ProRule" id="PRU00239"/>
    </source>
</evidence>
<name>A0A6P3YHK4_DINQU</name>
<evidence type="ECO:0000256" key="2">
    <source>
        <dbReference type="ARBA" id="ARBA00022670"/>
    </source>
</evidence>
<evidence type="ECO:0000256" key="5">
    <source>
        <dbReference type="ARBA" id="ARBA00022837"/>
    </source>
</evidence>
<keyword evidence="5" id="KW-0106">Calcium</keyword>
<accession>A0A6P3YHK4</accession>
<dbReference type="FunFam" id="3.90.70.10:FF:000001">
    <property type="entry name" value="Calpain-1 catalytic subunit"/>
    <property type="match status" value="1"/>
</dbReference>
<dbReference type="InterPro" id="IPR036213">
    <property type="entry name" value="Calpain_III_sf"/>
</dbReference>
<dbReference type="SUPFAM" id="SSF54001">
    <property type="entry name" value="Cysteine proteinases"/>
    <property type="match status" value="1"/>
</dbReference>
<dbReference type="InterPro" id="IPR002048">
    <property type="entry name" value="EF_hand_dom"/>
</dbReference>
<proteinExistence type="inferred from homology"/>
<gene>
    <name evidence="11" type="primary">LOC106752310</name>
</gene>
<evidence type="ECO:0000259" key="8">
    <source>
        <dbReference type="PROSITE" id="PS50203"/>
    </source>
</evidence>
<evidence type="ECO:0000256" key="4">
    <source>
        <dbReference type="ARBA" id="ARBA00022807"/>
    </source>
</evidence>
<dbReference type="GO" id="GO:0004198">
    <property type="term" value="F:calcium-dependent cysteine-type endopeptidase activity"/>
    <property type="evidence" value="ECO:0007669"/>
    <property type="project" value="InterPro"/>
</dbReference>
<dbReference type="GeneID" id="106752310"/>
<reference evidence="11" key="1">
    <citation type="submission" date="2025-08" db="UniProtKB">
        <authorList>
            <consortium name="RefSeq"/>
        </authorList>
    </citation>
    <scope>IDENTIFICATION</scope>
</reference>
<dbReference type="Gene3D" id="2.60.120.380">
    <property type="match status" value="1"/>
</dbReference>